<evidence type="ECO:0000313" key="1">
    <source>
        <dbReference type="EMBL" id="AMO93948.1"/>
    </source>
</evidence>
<name>A0A127P866_9BURK</name>
<evidence type="ECO:0000313" key="2">
    <source>
        <dbReference type="Proteomes" id="UP000072421"/>
    </source>
</evidence>
<organism evidence="1">
    <name type="scientific">Collimonas fungivorans</name>
    <dbReference type="NCBI Taxonomy" id="158899"/>
    <lineage>
        <taxon>Bacteria</taxon>
        <taxon>Pseudomonadati</taxon>
        <taxon>Pseudomonadota</taxon>
        <taxon>Betaproteobacteria</taxon>
        <taxon>Burkholderiales</taxon>
        <taxon>Oxalobacteraceae</taxon>
        <taxon>Collimonas</taxon>
    </lineage>
</organism>
<sequence>MEDLKRFLPLYQQMVRGLFGKEWTLESDAGKTHGNYHQRSSGST</sequence>
<dbReference type="AlphaFoldDB" id="A0A127P866"/>
<protein>
    <submittedName>
        <fullName evidence="1">Uncharacterized protein</fullName>
    </submittedName>
</protein>
<proteinExistence type="predicted"/>
<dbReference type="EMBL" id="CP013232">
    <property type="protein sequence ID" value="AMO93948.1"/>
    <property type="molecule type" value="Genomic_DNA"/>
</dbReference>
<gene>
    <name evidence="1" type="ORF">CFter6_1236</name>
</gene>
<accession>A0A127P866</accession>
<reference evidence="1 2" key="1">
    <citation type="submission" date="2015-11" db="EMBL/GenBank/DDBJ databases">
        <title>Exploring the genomic traits of fungus-feeding bacterial genus Collimonas.</title>
        <authorList>
            <person name="Song C."/>
            <person name="Schmidt R."/>
            <person name="de Jager V."/>
            <person name="Krzyzanowska D."/>
            <person name="Jongedijk E."/>
            <person name="Cankar K."/>
            <person name="Beekwilder J."/>
            <person name="van Veen A."/>
            <person name="de Boer W."/>
            <person name="van Veen J.A."/>
            <person name="Garbeva P."/>
        </authorList>
    </citation>
    <scope>NUCLEOTIDE SEQUENCE [LARGE SCALE GENOMIC DNA]</scope>
    <source>
        <strain evidence="1 2">Ter6</strain>
    </source>
</reference>
<dbReference type="Proteomes" id="UP000072421">
    <property type="component" value="Chromosome"/>
</dbReference>